<feature type="domain" description="Response regulatory" evidence="3">
    <location>
        <begin position="5"/>
        <end position="121"/>
    </location>
</feature>
<dbReference type="GO" id="GO:0000160">
    <property type="term" value="P:phosphorelay signal transduction system"/>
    <property type="evidence" value="ECO:0007669"/>
    <property type="project" value="InterPro"/>
</dbReference>
<feature type="modified residue" description="4-aspartylphosphate" evidence="2">
    <location>
        <position position="54"/>
    </location>
</feature>
<dbReference type="SUPFAM" id="SSF52172">
    <property type="entry name" value="CheY-like"/>
    <property type="match status" value="1"/>
</dbReference>
<evidence type="ECO:0000259" key="3">
    <source>
        <dbReference type="PROSITE" id="PS50110"/>
    </source>
</evidence>
<dbReference type="Pfam" id="PF00072">
    <property type="entry name" value="Response_reg"/>
    <property type="match status" value="1"/>
</dbReference>
<evidence type="ECO:0000313" key="4">
    <source>
        <dbReference type="EMBL" id="OUR97347.1"/>
    </source>
</evidence>
<dbReference type="InterPro" id="IPR001789">
    <property type="entry name" value="Sig_transdc_resp-reg_receiver"/>
</dbReference>
<evidence type="ECO:0000256" key="2">
    <source>
        <dbReference type="PROSITE-ProRule" id="PRU00169"/>
    </source>
</evidence>
<gene>
    <name evidence="4" type="ORF">A9Q84_13565</name>
</gene>
<dbReference type="InterPro" id="IPR050595">
    <property type="entry name" value="Bact_response_regulator"/>
</dbReference>
<reference evidence="5" key="1">
    <citation type="journal article" date="2017" name="Proc. Natl. Acad. Sci. U.S.A.">
        <title>Simulation of Deepwater Horizon oil plume reveals substrate specialization within a complex community of hydrocarbon-degraders.</title>
        <authorList>
            <person name="Hu P."/>
            <person name="Dubinsky E.A."/>
            <person name="Probst A.J."/>
            <person name="Wang J."/>
            <person name="Sieber C.M.K."/>
            <person name="Tom L.M."/>
            <person name="Gardinali P."/>
            <person name="Banfield J.F."/>
            <person name="Atlas R.M."/>
            <person name="Andersen G.L."/>
        </authorList>
    </citation>
    <scope>NUCLEOTIDE SEQUENCE [LARGE SCALE GENOMIC DNA]</scope>
</reference>
<comment type="caution">
    <text evidence="4">The sequence shown here is derived from an EMBL/GenBank/DDBJ whole genome shotgun (WGS) entry which is preliminary data.</text>
</comment>
<dbReference type="PANTHER" id="PTHR44591">
    <property type="entry name" value="STRESS RESPONSE REGULATOR PROTEIN 1"/>
    <property type="match status" value="1"/>
</dbReference>
<accession>A0A1Y5F8S2</accession>
<protein>
    <recommendedName>
        <fullName evidence="3">Response regulatory domain-containing protein</fullName>
    </recommendedName>
</protein>
<dbReference type="AlphaFoldDB" id="A0A1Y5F8S2"/>
<dbReference type="CDD" id="cd17546">
    <property type="entry name" value="REC_hyHK_CKI1_RcsC-like"/>
    <property type="match status" value="1"/>
</dbReference>
<proteinExistence type="predicted"/>
<name>A0A1Y5F8S2_9BACT</name>
<dbReference type="InterPro" id="IPR011006">
    <property type="entry name" value="CheY-like_superfamily"/>
</dbReference>
<dbReference type="PROSITE" id="PS50110">
    <property type="entry name" value="RESPONSE_REGULATORY"/>
    <property type="match status" value="1"/>
</dbReference>
<organism evidence="4 5">
    <name type="scientific">Halobacteriovorax marinus</name>
    <dbReference type="NCBI Taxonomy" id="97084"/>
    <lineage>
        <taxon>Bacteria</taxon>
        <taxon>Pseudomonadati</taxon>
        <taxon>Bdellovibrionota</taxon>
        <taxon>Bacteriovoracia</taxon>
        <taxon>Bacteriovoracales</taxon>
        <taxon>Halobacteriovoraceae</taxon>
        <taxon>Halobacteriovorax</taxon>
    </lineage>
</organism>
<dbReference type="Gene3D" id="3.40.50.2300">
    <property type="match status" value="1"/>
</dbReference>
<dbReference type="PANTHER" id="PTHR44591:SF3">
    <property type="entry name" value="RESPONSE REGULATORY DOMAIN-CONTAINING PROTEIN"/>
    <property type="match status" value="1"/>
</dbReference>
<sequence length="122" mass="13752">MTDKTILVIDDDPIFSKLMSRLFKVKDIETDVSATGIHALNLLKENHYDLVILDYYLPDILGDEVLKFIKGNQSLDALPVVAVSSSTDDKIKNDMLQRGVNHFLSKPISKQSLKEIFVEFGI</sequence>
<dbReference type="Proteomes" id="UP000196531">
    <property type="component" value="Unassembled WGS sequence"/>
</dbReference>
<keyword evidence="1 2" id="KW-0597">Phosphoprotein</keyword>
<dbReference type="EMBL" id="MAAO01000006">
    <property type="protein sequence ID" value="OUR97347.1"/>
    <property type="molecule type" value="Genomic_DNA"/>
</dbReference>
<dbReference type="SMART" id="SM00448">
    <property type="entry name" value="REC"/>
    <property type="match status" value="1"/>
</dbReference>
<evidence type="ECO:0000256" key="1">
    <source>
        <dbReference type="ARBA" id="ARBA00022553"/>
    </source>
</evidence>
<evidence type="ECO:0000313" key="5">
    <source>
        <dbReference type="Proteomes" id="UP000196531"/>
    </source>
</evidence>